<gene>
    <name evidence="1" type="ORF">MLD38_034795</name>
</gene>
<organism evidence="1 2">
    <name type="scientific">Melastoma candidum</name>
    <dbReference type="NCBI Taxonomy" id="119954"/>
    <lineage>
        <taxon>Eukaryota</taxon>
        <taxon>Viridiplantae</taxon>
        <taxon>Streptophyta</taxon>
        <taxon>Embryophyta</taxon>
        <taxon>Tracheophyta</taxon>
        <taxon>Spermatophyta</taxon>
        <taxon>Magnoliopsida</taxon>
        <taxon>eudicotyledons</taxon>
        <taxon>Gunneridae</taxon>
        <taxon>Pentapetalae</taxon>
        <taxon>rosids</taxon>
        <taxon>malvids</taxon>
        <taxon>Myrtales</taxon>
        <taxon>Melastomataceae</taxon>
        <taxon>Melastomatoideae</taxon>
        <taxon>Melastomateae</taxon>
        <taxon>Melastoma</taxon>
    </lineage>
</organism>
<comment type="caution">
    <text evidence="1">The sequence shown here is derived from an EMBL/GenBank/DDBJ whole genome shotgun (WGS) entry which is preliminary data.</text>
</comment>
<protein>
    <submittedName>
        <fullName evidence="1">Uncharacterized protein</fullName>
    </submittedName>
</protein>
<dbReference type="EMBL" id="CM042889">
    <property type="protein sequence ID" value="KAI4321412.1"/>
    <property type="molecule type" value="Genomic_DNA"/>
</dbReference>
<proteinExistence type="predicted"/>
<dbReference type="Proteomes" id="UP001057402">
    <property type="component" value="Chromosome 10"/>
</dbReference>
<sequence>MDKTFPFPSSSATATSSTSSVGGSKPDGSDSLRHLNKLSHKIAKPPPKKPPLDPPPLHDHPLPPHQHQPPVYNINKNDFRHVVQKLTGSPAPDRPPAPPAVPPPKLPSSRLHRIRPPPLSHLSPRPPPPLLDPPAIPSNPSFFPNNFNFTFGRPPAALSPLPPLPSVHGAAESPVSAYMRRINTSSIPSVDPKGDPFLGFRPSLSPLWSNLALPSYPGQAPPRPPEGTLSSQQQQLLSVPAPMPFGCSSSSAMPPYGLISPGFLFSPPSLGFPLSPTAMPVASPQSGGA</sequence>
<evidence type="ECO:0000313" key="2">
    <source>
        <dbReference type="Proteomes" id="UP001057402"/>
    </source>
</evidence>
<reference evidence="2" key="1">
    <citation type="journal article" date="2023" name="Front. Plant Sci.">
        <title>Chromosomal-level genome assembly of Melastoma candidum provides insights into trichome evolution.</title>
        <authorList>
            <person name="Zhong Y."/>
            <person name="Wu W."/>
            <person name="Sun C."/>
            <person name="Zou P."/>
            <person name="Liu Y."/>
            <person name="Dai S."/>
            <person name="Zhou R."/>
        </authorList>
    </citation>
    <scope>NUCLEOTIDE SEQUENCE [LARGE SCALE GENOMIC DNA]</scope>
</reference>
<evidence type="ECO:0000313" key="1">
    <source>
        <dbReference type="EMBL" id="KAI4321412.1"/>
    </source>
</evidence>
<accession>A0ACB9MB26</accession>
<name>A0ACB9MB26_9MYRT</name>
<keyword evidence="2" id="KW-1185">Reference proteome</keyword>